<reference evidence="7" key="2">
    <citation type="journal article" date="2020" name="Nat. Commun.">
        <title>Large-scale genome sequencing of mycorrhizal fungi provides insights into the early evolution of symbiotic traits.</title>
        <authorList>
            <person name="Miyauchi S."/>
            <person name="Kiss E."/>
            <person name="Kuo A."/>
            <person name="Drula E."/>
            <person name="Kohler A."/>
            <person name="Sanchez-Garcia M."/>
            <person name="Morin E."/>
            <person name="Andreopoulos B."/>
            <person name="Barry K.W."/>
            <person name="Bonito G."/>
            <person name="Buee M."/>
            <person name="Carver A."/>
            <person name="Chen C."/>
            <person name="Cichocki N."/>
            <person name="Clum A."/>
            <person name="Culley D."/>
            <person name="Crous P.W."/>
            <person name="Fauchery L."/>
            <person name="Girlanda M."/>
            <person name="Hayes R.D."/>
            <person name="Keri Z."/>
            <person name="LaButti K."/>
            <person name="Lipzen A."/>
            <person name="Lombard V."/>
            <person name="Magnuson J."/>
            <person name="Maillard F."/>
            <person name="Murat C."/>
            <person name="Nolan M."/>
            <person name="Ohm R.A."/>
            <person name="Pangilinan J."/>
            <person name="Pereira M.F."/>
            <person name="Perotto S."/>
            <person name="Peter M."/>
            <person name="Pfister S."/>
            <person name="Riley R."/>
            <person name="Sitrit Y."/>
            <person name="Stielow J.B."/>
            <person name="Szollosi G."/>
            <person name="Zifcakova L."/>
            <person name="Stursova M."/>
            <person name="Spatafora J.W."/>
            <person name="Tedersoo L."/>
            <person name="Vaario L.M."/>
            <person name="Yamada A."/>
            <person name="Yan M."/>
            <person name="Wang P."/>
            <person name="Xu J."/>
            <person name="Bruns T."/>
            <person name="Baldrian P."/>
            <person name="Vilgalys R."/>
            <person name="Dunand C."/>
            <person name="Henrissat B."/>
            <person name="Grigoriev I.V."/>
            <person name="Hibbett D."/>
            <person name="Nagy L.G."/>
            <person name="Martin F.M."/>
        </authorList>
    </citation>
    <scope>NUCLEOTIDE SEQUENCE</scope>
    <source>
        <strain evidence="7">Prilba</strain>
    </source>
</reference>
<dbReference type="NCBIfam" id="TIGR01559">
    <property type="entry name" value="squal_synth"/>
    <property type="match status" value="1"/>
</dbReference>
<keyword evidence="5" id="KW-0472">Membrane</keyword>
<dbReference type="GO" id="GO:0006696">
    <property type="term" value="P:ergosterol biosynthetic process"/>
    <property type="evidence" value="ECO:0007669"/>
    <property type="project" value="TreeGrafter"/>
</dbReference>
<comment type="cofactor">
    <cofactor evidence="1 5">
        <name>Mg(2+)</name>
        <dbReference type="ChEBI" id="CHEBI:18420"/>
    </cofactor>
</comment>
<dbReference type="Pfam" id="PF00494">
    <property type="entry name" value="SQS_PSY"/>
    <property type="match status" value="1"/>
</dbReference>
<dbReference type="SFLD" id="SFLDS00005">
    <property type="entry name" value="Isoprenoid_Synthase_Type_I"/>
    <property type="match status" value="1"/>
</dbReference>
<accession>A0A9P5MQC6</accession>
<dbReference type="GO" id="GO:0051996">
    <property type="term" value="F:squalene synthase [NAD(P)H] activity"/>
    <property type="evidence" value="ECO:0007669"/>
    <property type="project" value="UniProtKB-UniRule"/>
</dbReference>
<evidence type="ECO:0000256" key="5">
    <source>
        <dbReference type="RuleBase" id="RU368088"/>
    </source>
</evidence>
<dbReference type="PANTHER" id="PTHR11626">
    <property type="entry name" value="FARNESYL-DIPHOSPHATE FARNESYLTRANSFERASE"/>
    <property type="match status" value="1"/>
</dbReference>
<dbReference type="OrthoDB" id="431150at2759"/>
<evidence type="ECO:0000256" key="4">
    <source>
        <dbReference type="ARBA" id="ARBA00022679"/>
    </source>
</evidence>
<dbReference type="InterPro" id="IPR033904">
    <property type="entry name" value="Trans_IPPS_HH"/>
</dbReference>
<dbReference type="Proteomes" id="UP000759537">
    <property type="component" value="Unassembled WGS sequence"/>
</dbReference>
<dbReference type="GO" id="GO:0055056">
    <property type="term" value="F:D-glucose transmembrane transporter activity"/>
    <property type="evidence" value="ECO:0007669"/>
    <property type="project" value="UniProtKB-UniRule"/>
</dbReference>
<reference evidence="7" key="1">
    <citation type="submission" date="2019-10" db="EMBL/GenBank/DDBJ databases">
        <authorList>
            <consortium name="DOE Joint Genome Institute"/>
            <person name="Kuo A."/>
            <person name="Miyauchi S."/>
            <person name="Kiss E."/>
            <person name="Drula E."/>
            <person name="Kohler A."/>
            <person name="Sanchez-Garcia M."/>
            <person name="Andreopoulos B."/>
            <person name="Barry K.W."/>
            <person name="Bonito G."/>
            <person name="Buee M."/>
            <person name="Carver A."/>
            <person name="Chen C."/>
            <person name="Cichocki N."/>
            <person name="Clum A."/>
            <person name="Culley D."/>
            <person name="Crous P.W."/>
            <person name="Fauchery L."/>
            <person name="Girlanda M."/>
            <person name="Hayes R."/>
            <person name="Keri Z."/>
            <person name="LaButti K."/>
            <person name="Lipzen A."/>
            <person name="Lombard V."/>
            <person name="Magnuson J."/>
            <person name="Maillard F."/>
            <person name="Morin E."/>
            <person name="Murat C."/>
            <person name="Nolan M."/>
            <person name="Ohm R."/>
            <person name="Pangilinan J."/>
            <person name="Pereira M."/>
            <person name="Perotto S."/>
            <person name="Peter M."/>
            <person name="Riley R."/>
            <person name="Sitrit Y."/>
            <person name="Stielow B."/>
            <person name="Szollosi G."/>
            <person name="Zifcakova L."/>
            <person name="Stursova M."/>
            <person name="Spatafora J.W."/>
            <person name="Tedersoo L."/>
            <person name="Vaario L.-M."/>
            <person name="Yamada A."/>
            <person name="Yan M."/>
            <person name="Wang P."/>
            <person name="Xu J."/>
            <person name="Bruns T."/>
            <person name="Baldrian P."/>
            <person name="Vilgalys R."/>
            <person name="Henrissat B."/>
            <person name="Grigoriev I.V."/>
            <person name="Hibbett D."/>
            <person name="Nagy L.G."/>
            <person name="Martin F.M."/>
        </authorList>
    </citation>
    <scope>NUCLEOTIDE SEQUENCE</scope>
    <source>
        <strain evidence="7">Prilba</strain>
    </source>
</reference>
<evidence type="ECO:0000256" key="6">
    <source>
        <dbReference type="SAM" id="MobiDB-lite"/>
    </source>
</evidence>
<dbReference type="EC" id="2.5.1.21" evidence="3 5"/>
<evidence type="ECO:0000256" key="3">
    <source>
        <dbReference type="ARBA" id="ARBA00012373"/>
    </source>
</evidence>
<feature type="region of interest" description="Disordered" evidence="6">
    <location>
        <begin position="441"/>
        <end position="460"/>
    </location>
</feature>
<dbReference type="PROSITE" id="PS01045">
    <property type="entry name" value="SQUALEN_PHYTOEN_SYN_2"/>
    <property type="match status" value="1"/>
</dbReference>
<dbReference type="InterPro" id="IPR019845">
    <property type="entry name" value="Squalene/phytoene_synthase_CS"/>
</dbReference>
<evidence type="ECO:0000256" key="1">
    <source>
        <dbReference type="ARBA" id="ARBA00001946"/>
    </source>
</evidence>
<dbReference type="SFLD" id="SFLDG01018">
    <property type="entry name" value="Squalene/Phytoene_Synthase_Lik"/>
    <property type="match status" value="1"/>
</dbReference>
<dbReference type="CDD" id="cd00683">
    <property type="entry name" value="Trans_IPPS_HH"/>
    <property type="match status" value="1"/>
</dbReference>
<evidence type="ECO:0000313" key="7">
    <source>
        <dbReference type="EMBL" id="KAF8468107.1"/>
    </source>
</evidence>
<dbReference type="GO" id="GO:0005789">
    <property type="term" value="C:endoplasmic reticulum membrane"/>
    <property type="evidence" value="ECO:0007669"/>
    <property type="project" value="TreeGrafter"/>
</dbReference>
<evidence type="ECO:0000256" key="2">
    <source>
        <dbReference type="ARBA" id="ARBA00006251"/>
    </source>
</evidence>
<dbReference type="InterPro" id="IPR002060">
    <property type="entry name" value="Squ/phyt_synthse"/>
</dbReference>
<sequence>MGAIEILSLALTHPNEFRILLQFWNFYLPKRDITKKEEHGSSGWDRPTMRRCWELLDHSSRSFSAVIKELDGDLARVICLFYVVLRGLDTIEDDMSIPDDVKQPLLRSFHEKTVTPGWNFNGNGPDEKDRIVLVDYHVVVDELLRLEPACRDTIIDICRKMETGMADFAHRAALSSEPLTIDTIKEYDLYCHYVAGLVGEGLSRLFSVTGKESASLAHQLQLSNSLGMFLQKTNIIRDFQEDANERRFFWPREIWCLPEYSLDGRTPATDILQLLQEPQRARWVQSAMVVDALRHSCDALDYLRLLRNQSVFNFAAIPAAMAIATLDLCFMNSDMFERNIKIRKAKAADLIMRSTNPREVALIFKEYARSIHAKASPSDPNFLRISVACAKIDQWTERNYPSFVRLPTTTGPSSLHPSFDPADARSRVAIADAEKEKFASEERRRERFGGNGALLPSDTQSQGPPWEVLLFVGGAVFLIIALSIGIVLAVLYFTT</sequence>
<feature type="transmembrane region" description="Helical" evidence="5">
    <location>
        <begin position="468"/>
        <end position="493"/>
    </location>
</feature>
<comment type="function">
    <text evidence="5">Catalyzes the condensation of 2 farnesyl pyrophosphate (FPP) moieties to form squalene.</text>
</comment>
<dbReference type="PANTHER" id="PTHR11626:SF2">
    <property type="entry name" value="SQUALENE SYNTHASE"/>
    <property type="match status" value="1"/>
</dbReference>
<keyword evidence="8" id="KW-1185">Reference proteome</keyword>
<dbReference type="InterPro" id="IPR044844">
    <property type="entry name" value="Trans_IPPS_euk-type"/>
</dbReference>
<comment type="similarity">
    <text evidence="2 5">Belongs to the phytoene/squalene synthase family.</text>
</comment>
<keyword evidence="5" id="KW-0812">Transmembrane</keyword>
<protein>
    <recommendedName>
        <fullName evidence="3 5">Squalene synthase</fullName>
        <shortName evidence="5">SQS</shortName>
        <shortName evidence="5">SS</shortName>
        <ecNumber evidence="3 5">2.5.1.21</ecNumber>
    </recommendedName>
</protein>
<keyword evidence="5" id="KW-1133">Transmembrane helix</keyword>
<evidence type="ECO:0000313" key="8">
    <source>
        <dbReference type="Proteomes" id="UP000759537"/>
    </source>
</evidence>
<dbReference type="Gene3D" id="1.10.600.10">
    <property type="entry name" value="Farnesyl Diphosphate Synthase"/>
    <property type="match status" value="1"/>
</dbReference>
<comment type="pathway">
    <text evidence="5">Terpene metabolism; lanosterol biosynthesis; lanosterol from farnesyl diphosphate: step 1/3.</text>
</comment>
<dbReference type="AlphaFoldDB" id="A0A9P5MQC6"/>
<comment type="catalytic activity">
    <reaction evidence="5">
        <text>2 (2E,6E)-farnesyl diphosphate + NADH + H(+) = squalene + 2 diphosphate + NAD(+)</text>
        <dbReference type="Rhea" id="RHEA:32299"/>
        <dbReference type="ChEBI" id="CHEBI:15378"/>
        <dbReference type="ChEBI" id="CHEBI:15440"/>
        <dbReference type="ChEBI" id="CHEBI:33019"/>
        <dbReference type="ChEBI" id="CHEBI:57540"/>
        <dbReference type="ChEBI" id="CHEBI:57945"/>
        <dbReference type="ChEBI" id="CHEBI:175763"/>
        <dbReference type="EC" id="2.5.1.21"/>
    </reaction>
</comment>
<comment type="caution">
    <text evidence="7">The sequence shown here is derived from an EMBL/GenBank/DDBJ whole genome shotgun (WGS) entry which is preliminary data.</text>
</comment>
<proteinExistence type="inferred from homology"/>
<dbReference type="FunFam" id="1.10.600.10:FF:000023">
    <property type="entry name" value="Squalene synthase"/>
    <property type="match status" value="1"/>
</dbReference>
<dbReference type="InterPro" id="IPR008949">
    <property type="entry name" value="Isoprenoid_synthase_dom_sf"/>
</dbReference>
<keyword evidence="4 5" id="KW-0808">Transferase</keyword>
<gene>
    <name evidence="7" type="ORF">DFH94DRAFT_286734</name>
</gene>
<dbReference type="GO" id="GO:0045338">
    <property type="term" value="P:farnesyl diphosphate metabolic process"/>
    <property type="evidence" value="ECO:0007669"/>
    <property type="project" value="InterPro"/>
</dbReference>
<dbReference type="InterPro" id="IPR006449">
    <property type="entry name" value="Squal_synth-like"/>
</dbReference>
<dbReference type="PROSITE" id="PS01044">
    <property type="entry name" value="SQUALEN_PHYTOEN_SYN_1"/>
    <property type="match status" value="1"/>
</dbReference>
<dbReference type="SUPFAM" id="SSF48576">
    <property type="entry name" value="Terpenoid synthases"/>
    <property type="match status" value="1"/>
</dbReference>
<comment type="catalytic activity">
    <reaction evidence="5">
        <text>2 (2E,6E)-farnesyl diphosphate + NADPH + H(+) = squalene + 2 diphosphate + NADP(+)</text>
        <dbReference type="Rhea" id="RHEA:32295"/>
        <dbReference type="ChEBI" id="CHEBI:15378"/>
        <dbReference type="ChEBI" id="CHEBI:15440"/>
        <dbReference type="ChEBI" id="CHEBI:33019"/>
        <dbReference type="ChEBI" id="CHEBI:57783"/>
        <dbReference type="ChEBI" id="CHEBI:58349"/>
        <dbReference type="ChEBI" id="CHEBI:175763"/>
        <dbReference type="EC" id="2.5.1.21"/>
    </reaction>
</comment>
<organism evidence="7 8">
    <name type="scientific">Russula ochroleuca</name>
    <dbReference type="NCBI Taxonomy" id="152965"/>
    <lineage>
        <taxon>Eukaryota</taxon>
        <taxon>Fungi</taxon>
        <taxon>Dikarya</taxon>
        <taxon>Basidiomycota</taxon>
        <taxon>Agaricomycotina</taxon>
        <taxon>Agaricomycetes</taxon>
        <taxon>Russulales</taxon>
        <taxon>Russulaceae</taxon>
        <taxon>Russula</taxon>
    </lineage>
</organism>
<name>A0A9P5MQC6_9AGAM</name>
<dbReference type="EMBL" id="WHVB01000033">
    <property type="protein sequence ID" value="KAF8468107.1"/>
    <property type="molecule type" value="Genomic_DNA"/>
</dbReference>